<organism evidence="3 4">
    <name type="scientific">Brassica carinata</name>
    <name type="common">Ethiopian mustard</name>
    <name type="synonym">Abyssinian cabbage</name>
    <dbReference type="NCBI Taxonomy" id="52824"/>
    <lineage>
        <taxon>Eukaryota</taxon>
        <taxon>Viridiplantae</taxon>
        <taxon>Streptophyta</taxon>
        <taxon>Embryophyta</taxon>
        <taxon>Tracheophyta</taxon>
        <taxon>Spermatophyta</taxon>
        <taxon>Magnoliopsida</taxon>
        <taxon>eudicotyledons</taxon>
        <taxon>Gunneridae</taxon>
        <taxon>Pentapetalae</taxon>
        <taxon>rosids</taxon>
        <taxon>malvids</taxon>
        <taxon>Brassicales</taxon>
        <taxon>Brassicaceae</taxon>
        <taxon>Brassiceae</taxon>
        <taxon>Brassica</taxon>
    </lineage>
</organism>
<feature type="chain" id="PRO_5036500360" evidence="2">
    <location>
        <begin position="20"/>
        <end position="155"/>
    </location>
</feature>
<dbReference type="Proteomes" id="UP000886595">
    <property type="component" value="Unassembled WGS sequence"/>
</dbReference>
<feature type="region of interest" description="Disordered" evidence="1">
    <location>
        <begin position="119"/>
        <end position="155"/>
    </location>
</feature>
<evidence type="ECO:0000256" key="2">
    <source>
        <dbReference type="SAM" id="SignalP"/>
    </source>
</evidence>
<evidence type="ECO:0000256" key="1">
    <source>
        <dbReference type="SAM" id="MobiDB-lite"/>
    </source>
</evidence>
<dbReference type="AlphaFoldDB" id="A0A8X7V140"/>
<proteinExistence type="predicted"/>
<name>A0A8X7V140_BRACI</name>
<dbReference type="EMBL" id="JAAMPC010000008">
    <property type="protein sequence ID" value="KAG2298274.1"/>
    <property type="molecule type" value="Genomic_DNA"/>
</dbReference>
<protein>
    <submittedName>
        <fullName evidence="3">Uncharacterized protein</fullName>
    </submittedName>
</protein>
<dbReference type="OrthoDB" id="10314944at2759"/>
<comment type="caution">
    <text evidence="3">The sequence shown here is derived from an EMBL/GenBank/DDBJ whole genome shotgun (WGS) entry which is preliminary data.</text>
</comment>
<keyword evidence="4" id="KW-1185">Reference proteome</keyword>
<gene>
    <name evidence="3" type="ORF">Bca52824_034746</name>
</gene>
<reference evidence="3 4" key="1">
    <citation type="submission" date="2020-02" db="EMBL/GenBank/DDBJ databases">
        <authorList>
            <person name="Ma Q."/>
            <person name="Huang Y."/>
            <person name="Song X."/>
            <person name="Pei D."/>
        </authorList>
    </citation>
    <scope>NUCLEOTIDE SEQUENCE [LARGE SCALE GENOMIC DNA]</scope>
    <source>
        <strain evidence="3">Sxm20200214</strain>
        <tissue evidence="3">Leaf</tissue>
    </source>
</reference>
<feature type="compositionally biased region" description="Basic and acidic residues" evidence="1">
    <location>
        <begin position="71"/>
        <end position="84"/>
    </location>
</feature>
<feature type="signal peptide" evidence="2">
    <location>
        <begin position="1"/>
        <end position="19"/>
    </location>
</feature>
<evidence type="ECO:0000313" key="3">
    <source>
        <dbReference type="EMBL" id="KAG2298274.1"/>
    </source>
</evidence>
<evidence type="ECO:0000313" key="4">
    <source>
        <dbReference type="Proteomes" id="UP000886595"/>
    </source>
</evidence>
<feature type="region of interest" description="Disordered" evidence="1">
    <location>
        <begin position="53"/>
        <end position="84"/>
    </location>
</feature>
<sequence length="155" mass="16923">MRSGYILAILFAMVVAATGNRLYPKPQLNGEQVDHSVLQSALSLKGAIATKSANKLTPTGGESAVRGRSLQRKDFNEPFEGDTERVKHNDIPVRQIEDAKLGFVSDKSMTDLLKFLVKPSQQASRKEEGNSLPSSEKTKTKKTLKSLQIGIRAGL</sequence>
<accession>A0A8X7V140</accession>
<keyword evidence="2" id="KW-0732">Signal</keyword>